<dbReference type="AlphaFoldDB" id="A0A381WSN4"/>
<organism evidence="2">
    <name type="scientific">marine metagenome</name>
    <dbReference type="NCBI Taxonomy" id="408172"/>
    <lineage>
        <taxon>unclassified sequences</taxon>
        <taxon>metagenomes</taxon>
        <taxon>ecological metagenomes</taxon>
    </lineage>
</organism>
<dbReference type="SUPFAM" id="SSF51658">
    <property type="entry name" value="Xylose isomerase-like"/>
    <property type="match status" value="1"/>
</dbReference>
<evidence type="ECO:0000259" key="1">
    <source>
        <dbReference type="Pfam" id="PF01261"/>
    </source>
</evidence>
<name>A0A381WSN4_9ZZZZ</name>
<feature type="non-terminal residue" evidence="2">
    <location>
        <position position="197"/>
    </location>
</feature>
<gene>
    <name evidence="2" type="ORF">METZ01_LOCUS108324</name>
</gene>
<dbReference type="EMBL" id="UINC01012744">
    <property type="protein sequence ID" value="SVA55470.1"/>
    <property type="molecule type" value="Genomic_DNA"/>
</dbReference>
<evidence type="ECO:0000313" key="2">
    <source>
        <dbReference type="EMBL" id="SVA55470.1"/>
    </source>
</evidence>
<protein>
    <recommendedName>
        <fullName evidence="1">Xylose isomerase-like TIM barrel domain-containing protein</fullName>
    </recommendedName>
</protein>
<dbReference type="Pfam" id="PF01261">
    <property type="entry name" value="AP_endonuc_2"/>
    <property type="match status" value="1"/>
</dbReference>
<sequence>MKLGMINSAWEQHGVGLVDGLRKTKELGFDCVDIFEDPMEPQAADRITEIKQTCDELGLPIISVVGVSVGLVDFNPSVQRFHVERCKRYLDMGATFGAKNYLLVIGEYIWQKEVIPPEEQWRFAVENCRLLGDYAGERDLEIVIELEPFHMSLVNNIAEMDRFLTDVNNPAVKANIDISHMVLSDSPPESLAALKGR</sequence>
<dbReference type="InterPro" id="IPR013022">
    <property type="entry name" value="Xyl_isomerase-like_TIM-brl"/>
</dbReference>
<dbReference type="InterPro" id="IPR036237">
    <property type="entry name" value="Xyl_isomerase-like_sf"/>
</dbReference>
<dbReference type="Gene3D" id="3.20.20.150">
    <property type="entry name" value="Divalent-metal-dependent TIM barrel enzymes"/>
    <property type="match status" value="1"/>
</dbReference>
<accession>A0A381WSN4</accession>
<feature type="domain" description="Xylose isomerase-like TIM barrel" evidence="1">
    <location>
        <begin position="21"/>
        <end position="185"/>
    </location>
</feature>
<dbReference type="PANTHER" id="PTHR12110:SF52">
    <property type="entry name" value="XYLOSE ISOMERASE"/>
    <property type="match status" value="1"/>
</dbReference>
<dbReference type="InterPro" id="IPR050312">
    <property type="entry name" value="IolE/XylAMocC-like"/>
</dbReference>
<dbReference type="PANTHER" id="PTHR12110">
    <property type="entry name" value="HYDROXYPYRUVATE ISOMERASE"/>
    <property type="match status" value="1"/>
</dbReference>
<proteinExistence type="predicted"/>
<reference evidence="2" key="1">
    <citation type="submission" date="2018-05" db="EMBL/GenBank/DDBJ databases">
        <authorList>
            <person name="Lanie J.A."/>
            <person name="Ng W.-L."/>
            <person name="Kazmierczak K.M."/>
            <person name="Andrzejewski T.M."/>
            <person name="Davidsen T.M."/>
            <person name="Wayne K.J."/>
            <person name="Tettelin H."/>
            <person name="Glass J.I."/>
            <person name="Rusch D."/>
            <person name="Podicherti R."/>
            <person name="Tsui H.-C.T."/>
            <person name="Winkler M.E."/>
        </authorList>
    </citation>
    <scope>NUCLEOTIDE SEQUENCE</scope>
</reference>